<dbReference type="PANTHER" id="PTHR33361">
    <property type="entry name" value="GLR0591 PROTEIN"/>
    <property type="match status" value="1"/>
</dbReference>
<dbReference type="PANTHER" id="PTHR33361:SF2">
    <property type="entry name" value="DUF885 DOMAIN-CONTAINING PROTEIN"/>
    <property type="match status" value="1"/>
</dbReference>
<protein>
    <submittedName>
        <fullName evidence="1">DUF885 domain-containing protein</fullName>
    </submittedName>
</protein>
<dbReference type="AlphaFoldDB" id="A0A7H0GS15"/>
<organism evidence="1 2">
    <name type="scientific">Hymenobacter qilianensis</name>
    <dbReference type="NCBI Taxonomy" id="1385715"/>
    <lineage>
        <taxon>Bacteria</taxon>
        <taxon>Pseudomonadati</taxon>
        <taxon>Bacteroidota</taxon>
        <taxon>Cytophagia</taxon>
        <taxon>Cytophagales</taxon>
        <taxon>Hymenobacteraceae</taxon>
        <taxon>Hymenobacter</taxon>
    </lineage>
</organism>
<evidence type="ECO:0000313" key="2">
    <source>
        <dbReference type="Proteomes" id="UP000516093"/>
    </source>
</evidence>
<dbReference type="Proteomes" id="UP000516093">
    <property type="component" value="Chromosome"/>
</dbReference>
<dbReference type="Pfam" id="PF05960">
    <property type="entry name" value="DUF885"/>
    <property type="match status" value="1"/>
</dbReference>
<sequence>MRVPVLFTFSLLLVTGGLRAQQQPVQKEIAAALAAIKDFEKQSWKRDSSSNQVLRSRTESSFAAKGRFYQKINAQLKAINQKSLSFDDQINLELLSHDVLDELAEYQFKSYLNPIQTDAGFHATLASRGNTIIHSKKDAEQYLILLKDIPRFVDENLQLMRLGIAAGITQPREVLNGYETSYTQHIVETAEQSVFWKPFATKPASISEADWAALQTTAKAVINKDVTSSYRKIKTFFDQEYLPKARPTLGASGFPDGRAYYEDRVRHFTTTNLTSEQVYQLGLKEVARIRGEMDNVIRDVKFKGNFKEFIAFLRTDPQFQPKTADALLKDAAYIAKTVEGKLPSLFGKLPRQPFTVVPVPEYLAPNYTAGRYSRAPISSTRAGEYWVNTSNLPNRTLYTLESLTLHEAVPGHHLQISLTQELTGLPEFRRNSYINAFGEGWGLYSEYLGHEMGFYKDPYSLFGRLTYEMWRACRLVIDVGIHSKGWTREQAVAYLADNTALSLHEVNTEVNRYILWPGQALAYKMGELKIKEMRQKAEVALKDDFDIRAFHDMVLSNGTVTLSILEKMTDRFIQEQQGKIKKKKS</sequence>
<accession>A0A7H0GS15</accession>
<proteinExistence type="predicted"/>
<name>A0A7H0GS15_9BACT</name>
<dbReference type="KEGG" id="hqi:H9L05_13265"/>
<dbReference type="RefSeq" id="WP_187731377.1">
    <property type="nucleotide sequence ID" value="NZ_BMFN01000004.1"/>
</dbReference>
<dbReference type="InterPro" id="IPR010281">
    <property type="entry name" value="DUF885"/>
</dbReference>
<dbReference type="EMBL" id="CP060784">
    <property type="protein sequence ID" value="QNP51081.1"/>
    <property type="molecule type" value="Genomic_DNA"/>
</dbReference>
<reference evidence="1 2" key="1">
    <citation type="submission" date="2020-08" db="EMBL/GenBank/DDBJ databases">
        <title>Genome sequence of Hymenobacter qilianensis JCM 19763T.</title>
        <authorList>
            <person name="Hyun D.-W."/>
            <person name="Bae J.-W."/>
        </authorList>
    </citation>
    <scope>NUCLEOTIDE SEQUENCE [LARGE SCALE GENOMIC DNA]</scope>
    <source>
        <strain evidence="1 2">JCM 19763</strain>
    </source>
</reference>
<keyword evidence="2" id="KW-1185">Reference proteome</keyword>
<gene>
    <name evidence="1" type="ORF">H9L05_13265</name>
</gene>
<evidence type="ECO:0000313" key="1">
    <source>
        <dbReference type="EMBL" id="QNP51081.1"/>
    </source>
</evidence>